<feature type="region of interest" description="Disordered" evidence="1">
    <location>
        <begin position="1"/>
        <end position="54"/>
    </location>
</feature>
<dbReference type="KEGG" id="paun:MJA45_12710"/>
<dbReference type="AlphaFoldDB" id="A0AA96LIB1"/>
<dbReference type="EMBL" id="CP130318">
    <property type="protein sequence ID" value="WNQ13834.1"/>
    <property type="molecule type" value="Genomic_DNA"/>
</dbReference>
<protein>
    <submittedName>
        <fullName evidence="2">Uncharacterized protein</fullName>
    </submittedName>
</protein>
<keyword evidence="3" id="KW-1185">Reference proteome</keyword>
<sequence length="54" mass="6407">MDKQASCFEARNRENNENNSEEQSGKIRKKQDIEPQAEKWDTQQPEDRDKKSPN</sequence>
<gene>
    <name evidence="2" type="ORF">MJA45_12710</name>
</gene>
<reference evidence="2 3" key="1">
    <citation type="submission" date="2022-02" db="EMBL/GenBank/DDBJ databases">
        <title>Paenibacillus sp. MBLB1776 Whole Genome Shotgun Sequencing.</title>
        <authorList>
            <person name="Hwang C.Y."/>
            <person name="Cho E.-S."/>
            <person name="Seo M.-J."/>
        </authorList>
    </citation>
    <scope>NUCLEOTIDE SEQUENCE [LARGE SCALE GENOMIC DNA]</scope>
    <source>
        <strain evidence="2 3">MBLB1776</strain>
    </source>
</reference>
<evidence type="ECO:0000313" key="2">
    <source>
        <dbReference type="EMBL" id="WNQ13834.1"/>
    </source>
</evidence>
<dbReference type="Proteomes" id="UP001305702">
    <property type="component" value="Chromosome"/>
</dbReference>
<name>A0AA96LIB1_9BACL</name>
<evidence type="ECO:0000313" key="3">
    <source>
        <dbReference type="Proteomes" id="UP001305702"/>
    </source>
</evidence>
<feature type="compositionally biased region" description="Basic and acidic residues" evidence="1">
    <location>
        <begin position="30"/>
        <end position="54"/>
    </location>
</feature>
<proteinExistence type="predicted"/>
<organism evidence="2 3">
    <name type="scientific">Paenibacillus aurantius</name>
    <dbReference type="NCBI Taxonomy" id="2918900"/>
    <lineage>
        <taxon>Bacteria</taxon>
        <taxon>Bacillati</taxon>
        <taxon>Bacillota</taxon>
        <taxon>Bacilli</taxon>
        <taxon>Bacillales</taxon>
        <taxon>Paenibacillaceae</taxon>
        <taxon>Paenibacillus</taxon>
    </lineage>
</organism>
<dbReference type="RefSeq" id="WP_315607615.1">
    <property type="nucleotide sequence ID" value="NZ_CP130318.1"/>
</dbReference>
<evidence type="ECO:0000256" key="1">
    <source>
        <dbReference type="SAM" id="MobiDB-lite"/>
    </source>
</evidence>
<accession>A0AA96LIB1</accession>